<organism evidence="6">
    <name type="scientific">Streptomyces sp. CNB091</name>
    <dbReference type="NCBI Taxonomy" id="1169156"/>
    <lineage>
        <taxon>Bacteria</taxon>
        <taxon>Bacillati</taxon>
        <taxon>Actinomycetota</taxon>
        <taxon>Actinomycetes</taxon>
        <taxon>Kitasatosporales</taxon>
        <taxon>Streptomycetaceae</taxon>
        <taxon>Streptomyces</taxon>
    </lineage>
</organism>
<dbReference type="InterPro" id="IPR023213">
    <property type="entry name" value="CAT-like_dom_sf"/>
</dbReference>
<protein>
    <submittedName>
        <fullName evidence="6">Nonribosomal peptide synthetase</fullName>
    </submittedName>
</protein>
<keyword evidence="4" id="KW-0597">Phosphoprotein</keyword>
<dbReference type="InterPro" id="IPR000873">
    <property type="entry name" value="AMP-dep_synth/lig_dom"/>
</dbReference>
<dbReference type="InterPro" id="IPR001242">
    <property type="entry name" value="Condensation_dom"/>
</dbReference>
<dbReference type="InterPro" id="IPR025110">
    <property type="entry name" value="AMP-bd_C"/>
</dbReference>
<dbReference type="Pfam" id="PF00501">
    <property type="entry name" value="AMP-binding"/>
    <property type="match status" value="1"/>
</dbReference>
<dbReference type="InterPro" id="IPR009081">
    <property type="entry name" value="PP-bd_ACP"/>
</dbReference>
<dbReference type="Pfam" id="PF00975">
    <property type="entry name" value="Thioesterase"/>
    <property type="match status" value="1"/>
</dbReference>
<dbReference type="InterPro" id="IPR001031">
    <property type="entry name" value="Thioesterase"/>
</dbReference>
<dbReference type="SUPFAM" id="SSF53474">
    <property type="entry name" value="alpha/beta-Hydrolases"/>
    <property type="match status" value="1"/>
</dbReference>
<dbReference type="InterPro" id="IPR010071">
    <property type="entry name" value="AA_adenyl_dom"/>
</dbReference>
<dbReference type="InterPro" id="IPR036736">
    <property type="entry name" value="ACP-like_sf"/>
</dbReference>
<dbReference type="GO" id="GO:0008610">
    <property type="term" value="P:lipid biosynthetic process"/>
    <property type="evidence" value="ECO:0007669"/>
    <property type="project" value="UniProtKB-ARBA"/>
</dbReference>
<dbReference type="GO" id="GO:0003824">
    <property type="term" value="F:catalytic activity"/>
    <property type="evidence" value="ECO:0007669"/>
    <property type="project" value="InterPro"/>
</dbReference>
<evidence type="ECO:0000256" key="2">
    <source>
        <dbReference type="ARBA" id="ARBA00006432"/>
    </source>
</evidence>
<dbReference type="SMART" id="SM00824">
    <property type="entry name" value="PKS_TE"/>
    <property type="match status" value="1"/>
</dbReference>
<name>A0A2P2CL50_9ACTN</name>
<dbReference type="GO" id="GO:0017000">
    <property type="term" value="P:antibiotic biosynthetic process"/>
    <property type="evidence" value="ECO:0007669"/>
    <property type="project" value="UniProtKB-ARBA"/>
</dbReference>
<dbReference type="EMBL" id="BK009377">
    <property type="protein sequence ID" value="DAB41476.1"/>
    <property type="molecule type" value="Genomic_DNA"/>
</dbReference>
<dbReference type="GO" id="GO:0005829">
    <property type="term" value="C:cytosol"/>
    <property type="evidence" value="ECO:0007669"/>
    <property type="project" value="TreeGrafter"/>
</dbReference>
<dbReference type="FunFam" id="2.30.38.10:FF:000001">
    <property type="entry name" value="Non-ribosomal peptide synthetase PvdI"/>
    <property type="match status" value="1"/>
</dbReference>
<dbReference type="InterPro" id="IPR020845">
    <property type="entry name" value="AMP-binding_CS"/>
</dbReference>
<dbReference type="SMART" id="SM00823">
    <property type="entry name" value="PKS_PP"/>
    <property type="match status" value="1"/>
</dbReference>
<dbReference type="SUPFAM" id="SSF52777">
    <property type="entry name" value="CoA-dependent acyltransferases"/>
    <property type="match status" value="2"/>
</dbReference>
<dbReference type="Pfam" id="PF13193">
    <property type="entry name" value="AMP-binding_C"/>
    <property type="match status" value="1"/>
</dbReference>
<dbReference type="PROSITE" id="PS00455">
    <property type="entry name" value="AMP_BINDING"/>
    <property type="match status" value="1"/>
</dbReference>
<dbReference type="FunFam" id="3.40.50.12780:FF:000012">
    <property type="entry name" value="Non-ribosomal peptide synthetase"/>
    <property type="match status" value="1"/>
</dbReference>
<comment type="cofactor">
    <cofactor evidence="1">
        <name>pantetheine 4'-phosphate</name>
        <dbReference type="ChEBI" id="CHEBI:47942"/>
    </cofactor>
</comment>
<dbReference type="PANTHER" id="PTHR45527:SF1">
    <property type="entry name" value="FATTY ACID SYNTHASE"/>
    <property type="match status" value="1"/>
</dbReference>
<dbReference type="Gene3D" id="2.30.38.10">
    <property type="entry name" value="Luciferase, Domain 3"/>
    <property type="match status" value="1"/>
</dbReference>
<comment type="similarity">
    <text evidence="2">Belongs to the ATP-dependent AMP-binding enzyme family.</text>
</comment>
<proteinExistence type="inferred from homology"/>
<sequence>MSQSRVEDVLPLSPLQEGLLFHALYAEEDGGSDDTPTDVYNVQLTLSLDGPADPVALRAAMTALLRRHSQLRGAFRLSGSGRPVLVVPRAVTVPWTETDLTGTPPDEREQRVRALADADRVRRFDPARAPLLRCRFVRMAKDRARFVLTYHHMLLDGWSVSLLVRELLALYAAGGADTGLPAPVPYRGYLQWLAGTDRETARKAWRQALDGLDSATLIAPAGLPEQRALPGTVSTGLSEEETTALTALCRSRGLTLNTLVQAAWGVLLGHLTGQDDVVFGAITSGRPPEVAGVDGMIGLFINAVPVRVRLRPAESIAGLLERLQSEQASLTGHQHLPLSEVVGTTGLRTLFDTLMVFESYPLDASALRAESDRAAVQGIDVKDATHYPLTLVVLPGRSLVLNLSHRTDLFTADAARSVLRRLTALLTALPAAADAPLAAVHPGGAAQLARELSSGTGPRRALPAETLPEILERQAARTPDAVAVRFEGRTLTYATLHERADRLARALAAAGAGPERIVALAVPRSVELVVALLAVLKTGAAFLPVDPDGAPGRLSLLLAEARPVAVVTPSGGPAAALPPGLAHIPADASGGPSDGPAPWRAAGLHPDHPAYLLYTSGSTGRPKGVLVPHRGIVNRLRWMQYAYGLTADDRVLQKTPAGFDVSVWEFLWPLAEGAQLVLAAPDGHRDPHYLAELIERAGVTTAHFVPSMLDAFLDALETPGPDGEPPARAAACAAVLLRIVASGEELPRDLVNRTSRTLGVPLHNLYGPTEASIDVTAWPCPPGIGTGPVPIGRPVWNTRALVLDSALRPAATGATGELYLGGVQLARGYLHRPGQTAERFVADPYGEPGDRLYRTGDLARRRPDGALEFVGRVDDQVKLRGRRVEPGETAAVLAAHPSVARAAVVVRDEGPGGPRLVAYTVTADGGPPDQEALAAHCAAHLPEPQRPSAVVGLVALPLTPNGKLDRAALPAPARPASGPGRAARSPHEEVLCALFAEVLGVARTGIDDDFFEHGGHSLLATRLTGRIREVLGTDTSVQALFRAPTPALLAEHLGAARSADDGLGPLLPLRATGKRPPLFCVHPAAGLGWPYAGLLAHLGREYPVHALQARGLTSGEPLPGTAREMAEEYVERVRSVQPHGPYHLLGWSFGGLIAHTMAGLLEERGEEVALLAVMDAYPRFEGAEGHAPGLADVLTGLLAHAGLRPEDLGEGPPDLDRTLSALRDAESALGRLDRERLTAIVRVFQNNTRIQHALTPRTFGGDLLFFTATEGRGPGWPTVHDWRPYTGGRITAVDVACDHGAMSRPEPLAVIGRAIADRLRETAARRTARTR</sequence>
<dbReference type="NCBIfam" id="TIGR01733">
    <property type="entry name" value="AA-adenyl-dom"/>
    <property type="match status" value="1"/>
</dbReference>
<dbReference type="OrthoDB" id="2472181at2"/>
<dbReference type="Gene3D" id="3.40.50.1820">
    <property type="entry name" value="alpha/beta hydrolase"/>
    <property type="match status" value="1"/>
</dbReference>
<dbReference type="Gene3D" id="3.40.50.980">
    <property type="match status" value="2"/>
</dbReference>
<dbReference type="Pfam" id="PF00668">
    <property type="entry name" value="Condensation"/>
    <property type="match status" value="1"/>
</dbReference>
<dbReference type="CDD" id="cd19543">
    <property type="entry name" value="DCL_NRPS"/>
    <property type="match status" value="1"/>
</dbReference>
<dbReference type="Gene3D" id="3.30.559.10">
    <property type="entry name" value="Chloramphenicol acetyltransferase-like domain"/>
    <property type="match status" value="1"/>
</dbReference>
<gene>
    <name evidence="6" type="primary">sln6</name>
</gene>
<evidence type="ECO:0000256" key="1">
    <source>
        <dbReference type="ARBA" id="ARBA00001957"/>
    </source>
</evidence>
<dbReference type="Gene3D" id="3.30.559.30">
    <property type="entry name" value="Nonribosomal peptide synthetase, condensation domain"/>
    <property type="match status" value="1"/>
</dbReference>
<dbReference type="Pfam" id="PF00550">
    <property type="entry name" value="PP-binding"/>
    <property type="match status" value="1"/>
</dbReference>
<evidence type="ECO:0000259" key="5">
    <source>
        <dbReference type="PROSITE" id="PS50075"/>
    </source>
</evidence>
<dbReference type="SUPFAM" id="SSF47336">
    <property type="entry name" value="ACP-like"/>
    <property type="match status" value="1"/>
</dbReference>
<dbReference type="CDD" id="cd17646">
    <property type="entry name" value="A_NRPS_AB3403-like"/>
    <property type="match status" value="1"/>
</dbReference>
<dbReference type="GO" id="GO:0043041">
    <property type="term" value="P:amino acid activation for nonribosomal peptide biosynthetic process"/>
    <property type="evidence" value="ECO:0007669"/>
    <property type="project" value="TreeGrafter"/>
</dbReference>
<dbReference type="PANTHER" id="PTHR45527">
    <property type="entry name" value="NONRIBOSOMAL PEPTIDE SYNTHETASE"/>
    <property type="match status" value="1"/>
</dbReference>
<accession>A0A2P2CL50</accession>
<dbReference type="FunFam" id="1.10.1200.10:FF:000016">
    <property type="entry name" value="Non-ribosomal peptide synthase"/>
    <property type="match status" value="1"/>
</dbReference>
<feature type="domain" description="Carrier" evidence="5">
    <location>
        <begin position="982"/>
        <end position="1057"/>
    </location>
</feature>
<dbReference type="InterPro" id="IPR029058">
    <property type="entry name" value="AB_hydrolase_fold"/>
</dbReference>
<dbReference type="Gene3D" id="3.30.300.30">
    <property type="match status" value="1"/>
</dbReference>
<evidence type="ECO:0000256" key="3">
    <source>
        <dbReference type="ARBA" id="ARBA00022450"/>
    </source>
</evidence>
<reference evidence="6" key="1">
    <citation type="journal article" date="2016" name="Angew. Chem. Int. Ed. Engl.">
        <title>A Peptidyl-Transesterifying Type I Thioesterase in Salinamide Biosynthesis.</title>
        <authorList>
            <person name="Ray L."/>
            <person name="Yamanaka K."/>
            <person name="Moore B.S."/>
        </authorList>
    </citation>
    <scope>NUCLEOTIDE SEQUENCE</scope>
    <source>
        <strain evidence="6">CNB091</strain>
    </source>
</reference>
<dbReference type="GO" id="GO:0031177">
    <property type="term" value="F:phosphopantetheine binding"/>
    <property type="evidence" value="ECO:0007669"/>
    <property type="project" value="InterPro"/>
</dbReference>
<dbReference type="PROSITE" id="PS50075">
    <property type="entry name" value="CARRIER"/>
    <property type="match status" value="1"/>
</dbReference>
<dbReference type="InterPro" id="IPR020802">
    <property type="entry name" value="TesA-like"/>
</dbReference>
<dbReference type="InterPro" id="IPR020806">
    <property type="entry name" value="PKS_PP-bd"/>
</dbReference>
<keyword evidence="3" id="KW-0596">Phosphopantetheine</keyword>
<evidence type="ECO:0000313" key="6">
    <source>
        <dbReference type="EMBL" id="DAB41476.1"/>
    </source>
</evidence>
<dbReference type="SUPFAM" id="SSF56801">
    <property type="entry name" value="Acetyl-CoA synthetase-like"/>
    <property type="match status" value="1"/>
</dbReference>
<dbReference type="GO" id="GO:0044550">
    <property type="term" value="P:secondary metabolite biosynthetic process"/>
    <property type="evidence" value="ECO:0007669"/>
    <property type="project" value="TreeGrafter"/>
</dbReference>
<dbReference type="GO" id="GO:0072330">
    <property type="term" value="P:monocarboxylic acid biosynthetic process"/>
    <property type="evidence" value="ECO:0007669"/>
    <property type="project" value="UniProtKB-ARBA"/>
</dbReference>
<evidence type="ECO:0000256" key="4">
    <source>
        <dbReference type="ARBA" id="ARBA00022553"/>
    </source>
</evidence>
<dbReference type="InterPro" id="IPR045851">
    <property type="entry name" value="AMP-bd_C_sf"/>
</dbReference>